<evidence type="ECO:0000313" key="8">
    <source>
        <dbReference type="EMBL" id="GHE16052.1"/>
    </source>
</evidence>
<gene>
    <name evidence="8" type="ORF">GCM10010339_92680</name>
</gene>
<keyword evidence="6" id="KW-0814">Transposable element</keyword>
<dbReference type="GO" id="GO:0004803">
    <property type="term" value="F:transposase activity"/>
    <property type="evidence" value="ECO:0007669"/>
    <property type="project" value="UniProtKB-UniRule"/>
</dbReference>
<comment type="caution">
    <text evidence="8">The sequence shown here is derived from an EMBL/GenBank/DDBJ whole genome shotgun (WGS) entry which is preliminary data.</text>
</comment>
<keyword evidence="3 6" id="KW-0815">Transposition</keyword>
<dbReference type="AlphaFoldDB" id="A0A919D9M8"/>
<feature type="compositionally biased region" description="Basic residues" evidence="7">
    <location>
        <begin position="136"/>
        <end position="155"/>
    </location>
</feature>
<keyword evidence="5 6" id="KW-0233">DNA recombination</keyword>
<dbReference type="GO" id="GO:0006313">
    <property type="term" value="P:DNA transposition"/>
    <property type="evidence" value="ECO:0007669"/>
    <property type="project" value="UniProtKB-UniRule"/>
</dbReference>
<dbReference type="PANTHER" id="PTHR33217:SF9">
    <property type="entry name" value="MUTATOR FAMILY TRANSPOSASE"/>
    <property type="match status" value="1"/>
</dbReference>
<evidence type="ECO:0000256" key="3">
    <source>
        <dbReference type="ARBA" id="ARBA00022578"/>
    </source>
</evidence>
<keyword evidence="4 6" id="KW-0238">DNA-binding</keyword>
<evidence type="ECO:0000256" key="6">
    <source>
        <dbReference type="RuleBase" id="RU365089"/>
    </source>
</evidence>
<feature type="region of interest" description="Disordered" evidence="7">
    <location>
        <begin position="114"/>
        <end position="206"/>
    </location>
</feature>
<feature type="compositionally biased region" description="Basic residues" evidence="7">
    <location>
        <begin position="167"/>
        <end position="177"/>
    </location>
</feature>
<evidence type="ECO:0000313" key="9">
    <source>
        <dbReference type="Proteomes" id="UP000655443"/>
    </source>
</evidence>
<name>A0A919D9M8_9ACTN</name>
<evidence type="ECO:0000256" key="2">
    <source>
        <dbReference type="ARBA" id="ARBA00010961"/>
    </source>
</evidence>
<dbReference type="Pfam" id="PF00872">
    <property type="entry name" value="Transposase_mut"/>
    <property type="match status" value="1"/>
</dbReference>
<comment type="similarity">
    <text evidence="2 6">Belongs to the transposase mutator family.</text>
</comment>
<organism evidence="8 9">
    <name type="scientific">Streptomyces alanosinicus</name>
    <dbReference type="NCBI Taxonomy" id="68171"/>
    <lineage>
        <taxon>Bacteria</taxon>
        <taxon>Bacillati</taxon>
        <taxon>Actinomycetota</taxon>
        <taxon>Actinomycetes</taxon>
        <taxon>Kitasatosporales</taxon>
        <taxon>Streptomycetaceae</taxon>
        <taxon>Streptomyces</taxon>
    </lineage>
</organism>
<feature type="compositionally biased region" description="Basic and acidic residues" evidence="7">
    <location>
        <begin position="114"/>
        <end position="130"/>
    </location>
</feature>
<proteinExistence type="inferred from homology"/>
<dbReference type="PANTHER" id="PTHR33217">
    <property type="entry name" value="TRANSPOSASE FOR INSERTION SEQUENCE ELEMENT IS1081"/>
    <property type="match status" value="1"/>
</dbReference>
<sequence>MLMGVRADGTEELIAVADGYRESADSWADLLPDCRRRGMCAPVLAVGDDALGSWKSLAEVFPVPRHQRCWVHKIANVANALPKSAQPGAKKTLQEIYNAEGRDVLRLPHRALDPTADHESDQVDLSHRPTADQGHPRSRQRGPRAGHSLQAHRVRPATMAGRERTPPRRPRPRRSPLRTRSPPRTPRARRGMTADFAGPRAAHPDL</sequence>
<dbReference type="InterPro" id="IPR001207">
    <property type="entry name" value="Transposase_mutator"/>
</dbReference>
<keyword evidence="9" id="KW-1185">Reference proteome</keyword>
<evidence type="ECO:0000256" key="4">
    <source>
        <dbReference type="ARBA" id="ARBA00023125"/>
    </source>
</evidence>
<protein>
    <recommendedName>
        <fullName evidence="6">Mutator family transposase</fullName>
    </recommendedName>
</protein>
<comment type="function">
    <text evidence="1 6">Required for the transposition of the insertion element.</text>
</comment>
<dbReference type="EMBL" id="BMVG01000074">
    <property type="protein sequence ID" value="GHE16052.1"/>
    <property type="molecule type" value="Genomic_DNA"/>
</dbReference>
<dbReference type="Proteomes" id="UP000655443">
    <property type="component" value="Unassembled WGS sequence"/>
</dbReference>
<accession>A0A919D9M8</accession>
<reference evidence="8" key="2">
    <citation type="submission" date="2020-09" db="EMBL/GenBank/DDBJ databases">
        <authorList>
            <person name="Sun Q."/>
            <person name="Ohkuma M."/>
        </authorList>
    </citation>
    <scope>NUCLEOTIDE SEQUENCE</scope>
    <source>
        <strain evidence="8">JCM 4714</strain>
    </source>
</reference>
<dbReference type="GO" id="GO:0003677">
    <property type="term" value="F:DNA binding"/>
    <property type="evidence" value="ECO:0007669"/>
    <property type="project" value="UniProtKB-UniRule"/>
</dbReference>
<evidence type="ECO:0000256" key="7">
    <source>
        <dbReference type="SAM" id="MobiDB-lite"/>
    </source>
</evidence>
<evidence type="ECO:0000256" key="1">
    <source>
        <dbReference type="ARBA" id="ARBA00002190"/>
    </source>
</evidence>
<reference evidence="8" key="1">
    <citation type="journal article" date="2014" name="Int. J. Syst. Evol. Microbiol.">
        <title>Complete genome sequence of Corynebacterium casei LMG S-19264T (=DSM 44701T), isolated from a smear-ripened cheese.</title>
        <authorList>
            <consortium name="US DOE Joint Genome Institute (JGI-PGF)"/>
            <person name="Walter F."/>
            <person name="Albersmeier A."/>
            <person name="Kalinowski J."/>
            <person name="Ruckert C."/>
        </authorList>
    </citation>
    <scope>NUCLEOTIDE SEQUENCE</scope>
    <source>
        <strain evidence="8">JCM 4714</strain>
    </source>
</reference>
<evidence type="ECO:0000256" key="5">
    <source>
        <dbReference type="ARBA" id="ARBA00023172"/>
    </source>
</evidence>